<feature type="region of interest" description="Disordered" evidence="1">
    <location>
        <begin position="1"/>
        <end position="23"/>
    </location>
</feature>
<dbReference type="Proteomes" id="UP001321473">
    <property type="component" value="Unassembled WGS sequence"/>
</dbReference>
<dbReference type="AlphaFoldDB" id="A0AAQ4E025"/>
<accession>A0AAQ4E025</accession>
<proteinExistence type="predicted"/>
<organism evidence="2 3">
    <name type="scientific">Amblyomma americanum</name>
    <name type="common">Lone star tick</name>
    <dbReference type="NCBI Taxonomy" id="6943"/>
    <lineage>
        <taxon>Eukaryota</taxon>
        <taxon>Metazoa</taxon>
        <taxon>Ecdysozoa</taxon>
        <taxon>Arthropoda</taxon>
        <taxon>Chelicerata</taxon>
        <taxon>Arachnida</taxon>
        <taxon>Acari</taxon>
        <taxon>Parasitiformes</taxon>
        <taxon>Ixodida</taxon>
        <taxon>Ixodoidea</taxon>
        <taxon>Ixodidae</taxon>
        <taxon>Amblyomminae</taxon>
        <taxon>Amblyomma</taxon>
    </lineage>
</organism>
<comment type="caution">
    <text evidence="2">The sequence shown here is derived from an EMBL/GenBank/DDBJ whole genome shotgun (WGS) entry which is preliminary data.</text>
</comment>
<evidence type="ECO:0000313" key="2">
    <source>
        <dbReference type="EMBL" id="KAK8768065.1"/>
    </source>
</evidence>
<sequence length="81" mass="8806">MKTDLTRRANASNIRGGAPSATKVNIPERPLYENLKCTINNCGMVACVLPRYRSQPIQDAGKAPPTSSGTWTTLIRYVRGG</sequence>
<gene>
    <name evidence="2" type="ORF">V5799_005155</name>
</gene>
<dbReference type="EMBL" id="JARKHS020024549">
    <property type="protein sequence ID" value="KAK8768065.1"/>
    <property type="molecule type" value="Genomic_DNA"/>
</dbReference>
<keyword evidence="3" id="KW-1185">Reference proteome</keyword>
<evidence type="ECO:0000313" key="3">
    <source>
        <dbReference type="Proteomes" id="UP001321473"/>
    </source>
</evidence>
<name>A0AAQ4E025_AMBAM</name>
<protein>
    <submittedName>
        <fullName evidence="2">Uncharacterized protein</fullName>
    </submittedName>
</protein>
<reference evidence="2 3" key="1">
    <citation type="journal article" date="2023" name="Arcadia Sci">
        <title>De novo assembly of a long-read Amblyomma americanum tick genome.</title>
        <authorList>
            <person name="Chou S."/>
            <person name="Poskanzer K.E."/>
            <person name="Rollins M."/>
            <person name="Thuy-Boun P.S."/>
        </authorList>
    </citation>
    <scope>NUCLEOTIDE SEQUENCE [LARGE SCALE GENOMIC DNA]</scope>
    <source>
        <strain evidence="2">F_SG_1</strain>
        <tissue evidence="2">Salivary glands</tissue>
    </source>
</reference>
<evidence type="ECO:0000256" key="1">
    <source>
        <dbReference type="SAM" id="MobiDB-lite"/>
    </source>
</evidence>